<proteinExistence type="inferred from homology"/>
<dbReference type="PANTHER" id="PTHR10948:SF23">
    <property type="entry name" value="TRANSPOSASE INSI FOR INSERTION SEQUENCE ELEMENT IS30A-RELATED"/>
    <property type="match status" value="1"/>
</dbReference>
<dbReference type="InterPro" id="IPR009057">
    <property type="entry name" value="Homeodomain-like_sf"/>
</dbReference>
<dbReference type="InterPro" id="IPR053392">
    <property type="entry name" value="Transposase_IS30-like"/>
</dbReference>
<keyword evidence="8" id="KW-1185">Reference proteome</keyword>
<keyword evidence="3" id="KW-0815">Transposition</keyword>
<evidence type="ECO:0000256" key="3">
    <source>
        <dbReference type="ARBA" id="ARBA00022578"/>
    </source>
</evidence>
<evidence type="ECO:0000259" key="6">
    <source>
        <dbReference type="PROSITE" id="PS50994"/>
    </source>
</evidence>
<dbReference type="InterPro" id="IPR001598">
    <property type="entry name" value="Transposase_IS30_CS"/>
</dbReference>
<comment type="similarity">
    <text evidence="2">Belongs to the transposase IS30 family.</text>
</comment>
<dbReference type="InterPro" id="IPR025246">
    <property type="entry name" value="IS30-like_HTH"/>
</dbReference>
<feature type="domain" description="Integrase catalytic" evidence="6">
    <location>
        <begin position="179"/>
        <end position="342"/>
    </location>
</feature>
<evidence type="ECO:0000256" key="4">
    <source>
        <dbReference type="ARBA" id="ARBA00023125"/>
    </source>
</evidence>
<evidence type="ECO:0000256" key="2">
    <source>
        <dbReference type="ARBA" id="ARBA00006363"/>
    </source>
</evidence>
<dbReference type="InParanoid" id="A0A545ADT3"/>
<dbReference type="Proteomes" id="UP000317982">
    <property type="component" value="Unassembled WGS sequence"/>
</dbReference>
<dbReference type="OrthoDB" id="9803231at2"/>
<dbReference type="GO" id="GO:0005829">
    <property type="term" value="C:cytosol"/>
    <property type="evidence" value="ECO:0007669"/>
    <property type="project" value="TreeGrafter"/>
</dbReference>
<dbReference type="InterPro" id="IPR012337">
    <property type="entry name" value="RNaseH-like_sf"/>
</dbReference>
<protein>
    <submittedName>
        <fullName evidence="7">IS30 family transposase</fullName>
    </submittedName>
</protein>
<name>A0A545ADT3_9ACTN</name>
<organism evidence="7 8">
    <name type="scientific">Cryptosporangium phraense</name>
    <dbReference type="NCBI Taxonomy" id="2593070"/>
    <lineage>
        <taxon>Bacteria</taxon>
        <taxon>Bacillati</taxon>
        <taxon>Actinomycetota</taxon>
        <taxon>Actinomycetes</taxon>
        <taxon>Cryptosporangiales</taxon>
        <taxon>Cryptosporangiaceae</taxon>
        <taxon>Cryptosporangium</taxon>
    </lineage>
</organism>
<evidence type="ECO:0000313" key="7">
    <source>
        <dbReference type="EMBL" id="TQS39482.1"/>
    </source>
</evidence>
<dbReference type="PROSITE" id="PS50994">
    <property type="entry name" value="INTEGRASE"/>
    <property type="match status" value="1"/>
</dbReference>
<gene>
    <name evidence="7" type="ORF">FL583_39820</name>
</gene>
<dbReference type="Gene3D" id="3.30.420.10">
    <property type="entry name" value="Ribonuclease H-like superfamily/Ribonuclease H"/>
    <property type="match status" value="1"/>
</dbReference>
<accession>A0A545ADT3</accession>
<keyword evidence="4" id="KW-0238">DNA-binding</keyword>
<dbReference type="InterPro" id="IPR036397">
    <property type="entry name" value="RNaseH_sf"/>
</dbReference>
<comment type="function">
    <text evidence="1">Required for the transposition of the insertion element.</text>
</comment>
<dbReference type="SUPFAM" id="SSF53098">
    <property type="entry name" value="Ribonuclease H-like"/>
    <property type="match status" value="1"/>
</dbReference>
<dbReference type="GO" id="GO:0004803">
    <property type="term" value="F:transposase activity"/>
    <property type="evidence" value="ECO:0007669"/>
    <property type="project" value="InterPro"/>
</dbReference>
<dbReference type="PROSITE" id="PS01043">
    <property type="entry name" value="TRANSPOSASE_IS30"/>
    <property type="match status" value="1"/>
</dbReference>
<evidence type="ECO:0000256" key="5">
    <source>
        <dbReference type="ARBA" id="ARBA00023172"/>
    </source>
</evidence>
<dbReference type="Pfam" id="PF13936">
    <property type="entry name" value="HTH_38"/>
    <property type="match status" value="1"/>
</dbReference>
<dbReference type="GO" id="GO:0006313">
    <property type="term" value="P:DNA transposition"/>
    <property type="evidence" value="ECO:0007669"/>
    <property type="project" value="InterPro"/>
</dbReference>
<reference evidence="7 8" key="1">
    <citation type="submission" date="2019-07" db="EMBL/GenBank/DDBJ databases">
        <title>Cryptosporangium phraense sp. nov., isolated from plant litter.</title>
        <authorList>
            <person name="Suriyachadkun C."/>
        </authorList>
    </citation>
    <scope>NUCLEOTIDE SEQUENCE [LARGE SCALE GENOMIC DNA]</scope>
    <source>
        <strain evidence="7 8">A-T 5661</strain>
    </source>
</reference>
<dbReference type="InterPro" id="IPR001584">
    <property type="entry name" value="Integrase_cat-core"/>
</dbReference>
<dbReference type="NCBIfam" id="NF033563">
    <property type="entry name" value="transpos_IS30"/>
    <property type="match status" value="1"/>
</dbReference>
<dbReference type="PANTHER" id="PTHR10948">
    <property type="entry name" value="TRANSPOSASE"/>
    <property type="match status" value="1"/>
</dbReference>
<dbReference type="SUPFAM" id="SSF46689">
    <property type="entry name" value="Homeodomain-like"/>
    <property type="match status" value="1"/>
</dbReference>
<dbReference type="GO" id="GO:0003677">
    <property type="term" value="F:DNA binding"/>
    <property type="evidence" value="ECO:0007669"/>
    <property type="project" value="UniProtKB-KW"/>
</dbReference>
<dbReference type="InterPro" id="IPR051917">
    <property type="entry name" value="Transposase-Integrase"/>
</dbReference>
<comment type="caution">
    <text evidence="7">The sequence shown here is derived from an EMBL/GenBank/DDBJ whole genome shotgun (WGS) entry which is preliminary data.</text>
</comment>
<dbReference type="GO" id="GO:0015074">
    <property type="term" value="P:DNA integration"/>
    <property type="evidence" value="ECO:0007669"/>
    <property type="project" value="InterPro"/>
</dbReference>
<evidence type="ECO:0000256" key="1">
    <source>
        <dbReference type="ARBA" id="ARBA00002190"/>
    </source>
</evidence>
<dbReference type="AlphaFoldDB" id="A0A545ADT3"/>
<keyword evidence="5" id="KW-0233">DNA recombination</keyword>
<sequence>MTRKPVTGRRLSLAEREEIAVLFAAGQSRAQIGRVLGRDRSTIGRELTRNQSDPRPGRRVRRYRALHAQAQADARARRPQVRKLVGCDELAAFVVAGLQQDWSPRQIQGRLAEAFCDRPEMRVSHETIYQSLFVQTRGGLARELTGHLRTGRSLRKPRARARAEAASKTTGPIPGPIPISARPAEAADRAVPGHWEGDLIVGQDSKSAIGTLVERTTRFTILLHLPADHTAPTVRDAMIPAIQALPEHLRRSLAWDRGSEMALHRDITLATDLDIYFCDPHSPWQRGSNENTNGLLRQYFPKGSDLSIHTPHHLATIAAKLNSRPRQTLGWATPHEKLTELLNSPQNPPVATTT</sequence>
<dbReference type="Pfam" id="PF00665">
    <property type="entry name" value="rve"/>
    <property type="match status" value="1"/>
</dbReference>
<dbReference type="EMBL" id="VIRS01000078">
    <property type="protein sequence ID" value="TQS39482.1"/>
    <property type="molecule type" value="Genomic_DNA"/>
</dbReference>
<evidence type="ECO:0000313" key="8">
    <source>
        <dbReference type="Proteomes" id="UP000317982"/>
    </source>
</evidence>